<comment type="caution">
    <text evidence="7">The sequence shown here is derived from an EMBL/GenBank/DDBJ whole genome shotgun (WGS) entry which is preliminary data.</text>
</comment>
<evidence type="ECO:0000256" key="2">
    <source>
        <dbReference type="ARBA" id="ARBA00022679"/>
    </source>
</evidence>
<name>A0A537J9C6_9BACT</name>
<dbReference type="GO" id="GO:0046872">
    <property type="term" value="F:metal ion binding"/>
    <property type="evidence" value="ECO:0007669"/>
    <property type="project" value="UniProtKB-KW"/>
</dbReference>
<evidence type="ECO:0000256" key="1">
    <source>
        <dbReference type="ARBA" id="ARBA00012928"/>
    </source>
</evidence>
<dbReference type="Pfam" id="PF02146">
    <property type="entry name" value="SIR2"/>
    <property type="match status" value="1"/>
</dbReference>
<protein>
    <recommendedName>
        <fullName evidence="1">protein acetyllysine N-acetyltransferase</fullName>
        <ecNumber evidence="1">2.3.1.286</ecNumber>
    </recommendedName>
</protein>
<dbReference type="Proteomes" id="UP000318093">
    <property type="component" value="Unassembled WGS sequence"/>
</dbReference>
<organism evidence="7 8">
    <name type="scientific">Candidatus Segetimicrobium genomatis</name>
    <dbReference type="NCBI Taxonomy" id="2569760"/>
    <lineage>
        <taxon>Bacteria</taxon>
        <taxon>Bacillati</taxon>
        <taxon>Candidatus Sysuimicrobiota</taxon>
        <taxon>Candidatus Sysuimicrobiia</taxon>
        <taxon>Candidatus Sysuimicrobiales</taxon>
        <taxon>Candidatus Segetimicrobiaceae</taxon>
        <taxon>Candidatus Segetimicrobium</taxon>
    </lineage>
</organism>
<dbReference type="PROSITE" id="PS50305">
    <property type="entry name" value="SIRTUIN"/>
    <property type="match status" value="1"/>
</dbReference>
<dbReference type="InterPro" id="IPR050134">
    <property type="entry name" value="NAD-dep_sirtuin_deacylases"/>
</dbReference>
<feature type="binding site" evidence="4">
    <location>
        <position position="161"/>
    </location>
    <ligand>
        <name>Zn(2+)</name>
        <dbReference type="ChEBI" id="CHEBI:29105"/>
    </ligand>
</feature>
<feature type="domain" description="Deacetylase sirtuin-type" evidence="6">
    <location>
        <begin position="29"/>
        <end position="294"/>
    </location>
</feature>
<feature type="binding site" evidence="4">
    <location>
        <position position="182"/>
    </location>
    <ligand>
        <name>Zn(2+)</name>
        <dbReference type="ChEBI" id="CHEBI:29105"/>
    </ligand>
</feature>
<feature type="region of interest" description="Disordered" evidence="5">
    <location>
        <begin position="276"/>
        <end position="296"/>
    </location>
</feature>
<dbReference type="InterPro" id="IPR026590">
    <property type="entry name" value="Ssirtuin_cat_dom"/>
</dbReference>
<dbReference type="InterPro" id="IPR026591">
    <property type="entry name" value="Sirtuin_cat_small_dom_sf"/>
</dbReference>
<evidence type="ECO:0000259" key="6">
    <source>
        <dbReference type="PROSITE" id="PS50305"/>
    </source>
</evidence>
<dbReference type="EMBL" id="VBAN01000290">
    <property type="protein sequence ID" value="TMI79952.1"/>
    <property type="molecule type" value="Genomic_DNA"/>
</dbReference>
<sequence length="296" mass="30985">MAPADAVRRRRAPVLTRRAPRARSVGERPVESDAAVRRIAALLRRGTFNVVLTGAGVSTESGLPDFRSKGGLWSGIDPTRVASLSAFQSDPQAFYAFYQTRLAGLAGAAPNAAHRAIARLEGLGAVHLVVTQNVDGLHQQAGSRDVVEVHGNLREARCAGCGAIRPIAEMAGPLRSGTLPRCAACGGLLRPNVVLFEELLPAAAYERAVSACETCRVLLVVGSSLQVYPVAGLPALAARQGARLAIVNREPTPLDGQADAVVRADAGAALSRIADAVASDRPDQRRSTRGVGRSRA</sequence>
<evidence type="ECO:0000256" key="3">
    <source>
        <dbReference type="ARBA" id="ARBA00023027"/>
    </source>
</evidence>
<dbReference type="GO" id="GO:0017136">
    <property type="term" value="F:histone deacetylase activity, NAD-dependent"/>
    <property type="evidence" value="ECO:0007669"/>
    <property type="project" value="TreeGrafter"/>
</dbReference>
<gene>
    <name evidence="7" type="ORF">E6H03_09300</name>
</gene>
<accession>A0A537J9C6</accession>
<dbReference type="AlphaFoldDB" id="A0A537J9C6"/>
<keyword evidence="4" id="KW-0862">Zinc</keyword>
<dbReference type="InterPro" id="IPR003000">
    <property type="entry name" value="Sirtuin"/>
</dbReference>
<dbReference type="Gene3D" id="3.30.1600.10">
    <property type="entry name" value="SIR2/SIRT2 'Small Domain"/>
    <property type="match status" value="1"/>
</dbReference>
<dbReference type="CDD" id="cd01407">
    <property type="entry name" value="SIR2-fam"/>
    <property type="match status" value="1"/>
</dbReference>
<dbReference type="GO" id="GO:0070403">
    <property type="term" value="F:NAD+ binding"/>
    <property type="evidence" value="ECO:0007669"/>
    <property type="project" value="InterPro"/>
</dbReference>
<keyword evidence="2" id="KW-0808">Transferase</keyword>
<dbReference type="PANTHER" id="PTHR11085">
    <property type="entry name" value="NAD-DEPENDENT PROTEIN DEACYLASE SIRTUIN-5, MITOCHONDRIAL-RELATED"/>
    <property type="match status" value="1"/>
</dbReference>
<feature type="region of interest" description="Disordered" evidence="5">
    <location>
        <begin position="1"/>
        <end position="26"/>
    </location>
</feature>
<dbReference type="SUPFAM" id="SSF52467">
    <property type="entry name" value="DHS-like NAD/FAD-binding domain"/>
    <property type="match status" value="1"/>
</dbReference>
<reference evidence="7 8" key="1">
    <citation type="journal article" date="2019" name="Nat. Microbiol.">
        <title>Mediterranean grassland soil C-N compound turnover is dependent on rainfall and depth, and is mediated by genomically divergent microorganisms.</title>
        <authorList>
            <person name="Diamond S."/>
            <person name="Andeer P.F."/>
            <person name="Li Z."/>
            <person name="Crits-Christoph A."/>
            <person name="Burstein D."/>
            <person name="Anantharaman K."/>
            <person name="Lane K.R."/>
            <person name="Thomas B.C."/>
            <person name="Pan C."/>
            <person name="Northen T.R."/>
            <person name="Banfield J.F."/>
        </authorList>
    </citation>
    <scope>NUCLEOTIDE SEQUENCE [LARGE SCALE GENOMIC DNA]</scope>
    <source>
        <strain evidence="7">NP_6</strain>
    </source>
</reference>
<dbReference type="EC" id="2.3.1.286" evidence="1"/>
<keyword evidence="3" id="KW-0520">NAD</keyword>
<dbReference type="InterPro" id="IPR029035">
    <property type="entry name" value="DHS-like_NAD/FAD-binding_dom"/>
</dbReference>
<evidence type="ECO:0000256" key="4">
    <source>
        <dbReference type="PROSITE-ProRule" id="PRU00236"/>
    </source>
</evidence>
<proteinExistence type="predicted"/>
<dbReference type="Gene3D" id="3.40.50.1220">
    <property type="entry name" value="TPP-binding domain"/>
    <property type="match status" value="1"/>
</dbReference>
<keyword evidence="4" id="KW-0479">Metal-binding</keyword>
<feature type="active site" description="Proton acceptor" evidence="4">
    <location>
        <position position="150"/>
    </location>
</feature>
<dbReference type="PANTHER" id="PTHR11085:SF4">
    <property type="entry name" value="NAD-DEPENDENT PROTEIN DEACYLASE"/>
    <property type="match status" value="1"/>
</dbReference>
<dbReference type="NCBIfam" id="NF001753">
    <property type="entry name" value="PRK00481.1-3"/>
    <property type="match status" value="1"/>
</dbReference>
<evidence type="ECO:0000313" key="7">
    <source>
        <dbReference type="EMBL" id="TMI79952.1"/>
    </source>
</evidence>
<evidence type="ECO:0000256" key="5">
    <source>
        <dbReference type="SAM" id="MobiDB-lite"/>
    </source>
</evidence>
<feature type="binding site" evidence="4">
    <location>
        <position position="158"/>
    </location>
    <ligand>
        <name>Zn(2+)</name>
        <dbReference type="ChEBI" id="CHEBI:29105"/>
    </ligand>
</feature>
<feature type="binding site" evidence="4">
    <location>
        <position position="185"/>
    </location>
    <ligand>
        <name>Zn(2+)</name>
        <dbReference type="ChEBI" id="CHEBI:29105"/>
    </ligand>
</feature>
<evidence type="ECO:0000313" key="8">
    <source>
        <dbReference type="Proteomes" id="UP000318093"/>
    </source>
</evidence>